<feature type="transmembrane region" description="Helical" evidence="6">
    <location>
        <begin position="194"/>
        <end position="214"/>
    </location>
</feature>
<sequence>ACTNFEFPAQIVGQVRPNPKLRQDLHYPRGSKNMIKLFQTRPDFHVAVIESILGLTWFVSFHCLFLEIVSLKFGRGFSLARSQLRDIATKLVSTWFAITTCFAGWLVFRQCDTDLIREQKSLVHHYVFFALPYFIYDIFAMYLVYRESSRERNLENSPLLFLREKFLLVVHHLMISTVGGPIFVFLRGGLGDCLLSLAFMMEISTPFVSLRVILHHLGMKTSKWYILNGLAMVLSFLFGRILLIPYMYLAYANQLGVSTWQVLNIRVPKFCTVCMIVVYLPQIYWFGLMIKGSWRALGLSRVSIKKN</sequence>
<feature type="non-terminal residue" evidence="8">
    <location>
        <position position="307"/>
    </location>
</feature>
<evidence type="ECO:0000259" key="7">
    <source>
        <dbReference type="PROSITE" id="PS50922"/>
    </source>
</evidence>
<evidence type="ECO:0000256" key="5">
    <source>
        <dbReference type="PROSITE-ProRule" id="PRU00205"/>
    </source>
</evidence>
<feature type="transmembrane region" description="Helical" evidence="6">
    <location>
        <begin position="166"/>
        <end position="188"/>
    </location>
</feature>
<name>A0A553NF98_TIGCA</name>
<feature type="transmembrane region" description="Helical" evidence="6">
    <location>
        <begin position="44"/>
        <end position="66"/>
    </location>
</feature>
<evidence type="ECO:0000313" key="9">
    <source>
        <dbReference type="Proteomes" id="UP000318571"/>
    </source>
</evidence>
<dbReference type="PANTHER" id="PTHR13439">
    <property type="entry name" value="CT120 PROTEIN"/>
    <property type="match status" value="1"/>
</dbReference>
<dbReference type="SMART" id="SM00724">
    <property type="entry name" value="TLC"/>
    <property type="match status" value="1"/>
</dbReference>
<dbReference type="Proteomes" id="UP000318571">
    <property type="component" value="Chromosome 10"/>
</dbReference>
<keyword evidence="9" id="KW-1185">Reference proteome</keyword>
<feature type="non-terminal residue" evidence="8">
    <location>
        <position position="1"/>
    </location>
</feature>
<dbReference type="GO" id="GO:0005783">
    <property type="term" value="C:endoplasmic reticulum"/>
    <property type="evidence" value="ECO:0007669"/>
    <property type="project" value="TreeGrafter"/>
</dbReference>
<evidence type="ECO:0000313" key="8">
    <source>
        <dbReference type="EMBL" id="TRY64122.1"/>
    </source>
</evidence>
<dbReference type="STRING" id="6832.A0A553NF98"/>
<protein>
    <recommendedName>
        <fullName evidence="7">TLC domain-containing protein</fullName>
    </recommendedName>
</protein>
<dbReference type="InterPro" id="IPR006634">
    <property type="entry name" value="TLC-dom"/>
</dbReference>
<proteinExistence type="predicted"/>
<evidence type="ECO:0000256" key="1">
    <source>
        <dbReference type="ARBA" id="ARBA00004141"/>
    </source>
</evidence>
<evidence type="ECO:0000256" key="6">
    <source>
        <dbReference type="SAM" id="Phobius"/>
    </source>
</evidence>
<feature type="transmembrane region" description="Helical" evidence="6">
    <location>
        <begin position="267"/>
        <end position="287"/>
    </location>
</feature>
<comment type="caution">
    <text evidence="8">The sequence shown here is derived from an EMBL/GenBank/DDBJ whole genome shotgun (WGS) entry which is preliminary data.</text>
</comment>
<keyword evidence="4 5" id="KW-0472">Membrane</keyword>
<evidence type="ECO:0000256" key="2">
    <source>
        <dbReference type="ARBA" id="ARBA00022692"/>
    </source>
</evidence>
<feature type="transmembrane region" description="Helical" evidence="6">
    <location>
        <begin position="126"/>
        <end position="145"/>
    </location>
</feature>
<reference evidence="8 9" key="1">
    <citation type="journal article" date="2018" name="Nat. Ecol. Evol.">
        <title>Genomic signatures of mitonuclear coevolution across populations of Tigriopus californicus.</title>
        <authorList>
            <person name="Barreto F.S."/>
            <person name="Watson E.T."/>
            <person name="Lima T.G."/>
            <person name="Willett C.S."/>
            <person name="Edmands S."/>
            <person name="Li W."/>
            <person name="Burton R.S."/>
        </authorList>
    </citation>
    <scope>NUCLEOTIDE SEQUENCE [LARGE SCALE GENOMIC DNA]</scope>
    <source>
        <strain evidence="8 9">San Diego</strain>
    </source>
</reference>
<dbReference type="Pfam" id="PF03798">
    <property type="entry name" value="TRAM_LAG1_CLN8"/>
    <property type="match status" value="1"/>
</dbReference>
<comment type="subcellular location">
    <subcellularLocation>
        <location evidence="1">Membrane</location>
        <topology evidence="1">Multi-pass membrane protein</topology>
    </subcellularLocation>
</comment>
<dbReference type="GO" id="GO:0055088">
    <property type="term" value="P:lipid homeostasis"/>
    <property type="evidence" value="ECO:0007669"/>
    <property type="project" value="TreeGrafter"/>
</dbReference>
<dbReference type="AlphaFoldDB" id="A0A553NF98"/>
<dbReference type="GO" id="GO:0016020">
    <property type="term" value="C:membrane"/>
    <property type="evidence" value="ECO:0007669"/>
    <property type="project" value="UniProtKB-SubCell"/>
</dbReference>
<dbReference type="InterPro" id="IPR050846">
    <property type="entry name" value="TLCD"/>
</dbReference>
<feature type="transmembrane region" description="Helical" evidence="6">
    <location>
        <begin position="226"/>
        <end position="247"/>
    </location>
</feature>
<organism evidence="8 9">
    <name type="scientific">Tigriopus californicus</name>
    <name type="common">Marine copepod</name>
    <dbReference type="NCBI Taxonomy" id="6832"/>
    <lineage>
        <taxon>Eukaryota</taxon>
        <taxon>Metazoa</taxon>
        <taxon>Ecdysozoa</taxon>
        <taxon>Arthropoda</taxon>
        <taxon>Crustacea</taxon>
        <taxon>Multicrustacea</taxon>
        <taxon>Hexanauplia</taxon>
        <taxon>Copepoda</taxon>
        <taxon>Harpacticoida</taxon>
        <taxon>Harpacticidae</taxon>
        <taxon>Tigriopus</taxon>
    </lineage>
</organism>
<feature type="domain" description="TLC" evidence="7">
    <location>
        <begin position="82"/>
        <end position="298"/>
    </location>
</feature>
<accession>A0A553NF98</accession>
<dbReference type="OMA" id="MEISTPF"/>
<keyword evidence="2 5" id="KW-0812">Transmembrane</keyword>
<evidence type="ECO:0000256" key="3">
    <source>
        <dbReference type="ARBA" id="ARBA00022989"/>
    </source>
</evidence>
<dbReference type="PANTHER" id="PTHR13439:SF66">
    <property type="entry name" value="BCDNA.GH12326"/>
    <property type="match status" value="1"/>
</dbReference>
<evidence type="ECO:0000256" key="4">
    <source>
        <dbReference type="ARBA" id="ARBA00023136"/>
    </source>
</evidence>
<dbReference type="EMBL" id="VCGU01000458">
    <property type="protein sequence ID" value="TRY64122.1"/>
    <property type="molecule type" value="Genomic_DNA"/>
</dbReference>
<dbReference type="PROSITE" id="PS50922">
    <property type="entry name" value="TLC"/>
    <property type="match status" value="1"/>
</dbReference>
<gene>
    <name evidence="8" type="ORF">TCAL_08228</name>
</gene>
<keyword evidence="3 6" id="KW-1133">Transmembrane helix</keyword>
<feature type="transmembrane region" description="Helical" evidence="6">
    <location>
        <begin position="87"/>
        <end position="106"/>
    </location>
</feature>